<proteinExistence type="predicted"/>
<keyword evidence="1 2" id="KW-0732">Signal</keyword>
<name>A0AAJ1QXB4_9FLAO</name>
<feature type="signal peptide" evidence="2">
    <location>
        <begin position="1"/>
        <end position="20"/>
    </location>
</feature>
<evidence type="ECO:0000256" key="1">
    <source>
        <dbReference type="ARBA" id="ARBA00022729"/>
    </source>
</evidence>
<accession>A0AAJ1QXB4</accession>
<reference evidence="5 7" key="1">
    <citation type="journal article" date="2014" name="Int. J. Syst. Evol. Microbiol.">
        <title>Complete genome sequence of Corynebacterium casei LMG S-19264T (=DSM 44701T), isolated from a smear-ripened cheese.</title>
        <authorList>
            <consortium name="US DOE Joint Genome Institute (JGI-PGF)"/>
            <person name="Walter F."/>
            <person name="Albersmeier A."/>
            <person name="Kalinowski J."/>
            <person name="Ruckert C."/>
        </authorList>
    </citation>
    <scope>NUCLEOTIDE SEQUENCE [LARGE SCALE GENOMIC DNA]</scope>
    <source>
        <strain evidence="5 7">CECT 8670</strain>
    </source>
</reference>
<gene>
    <name evidence="4" type="ORF">BTO15_00260</name>
    <name evidence="5" type="ORF">QWY81_11320</name>
</gene>
<dbReference type="NCBIfam" id="TIGR04183">
    <property type="entry name" value="Por_Secre_tail"/>
    <property type="match status" value="1"/>
</dbReference>
<dbReference type="Proteomes" id="UP001228636">
    <property type="component" value="Unassembled WGS sequence"/>
</dbReference>
<evidence type="ECO:0000313" key="4">
    <source>
        <dbReference type="EMBL" id="AUC20640.1"/>
    </source>
</evidence>
<organism evidence="5 7">
    <name type="scientific">Polaribacter sejongensis</name>
    <dbReference type="NCBI Taxonomy" id="985043"/>
    <lineage>
        <taxon>Bacteria</taxon>
        <taxon>Pseudomonadati</taxon>
        <taxon>Bacteroidota</taxon>
        <taxon>Flavobacteriia</taxon>
        <taxon>Flavobacteriales</taxon>
        <taxon>Flavobacteriaceae</taxon>
    </lineage>
</organism>
<feature type="chain" id="PRO_5042481070" evidence="2">
    <location>
        <begin position="21"/>
        <end position="346"/>
    </location>
</feature>
<dbReference type="InterPro" id="IPR026444">
    <property type="entry name" value="Secre_tail"/>
</dbReference>
<reference evidence="5" key="3">
    <citation type="submission" date="2023-06" db="EMBL/GenBank/DDBJ databases">
        <authorList>
            <person name="Lucena T."/>
            <person name="Sun Q."/>
        </authorList>
    </citation>
    <scope>NUCLEOTIDE SEQUENCE</scope>
    <source>
        <strain evidence="5">CECT 8670</strain>
    </source>
</reference>
<evidence type="ECO:0000313" key="6">
    <source>
        <dbReference type="Proteomes" id="UP000232721"/>
    </source>
</evidence>
<feature type="domain" description="Secretion system C-terminal sorting" evidence="3">
    <location>
        <begin position="281"/>
        <end position="344"/>
    </location>
</feature>
<dbReference type="Proteomes" id="UP000232721">
    <property type="component" value="Chromosome"/>
</dbReference>
<dbReference type="EMBL" id="CP019336">
    <property type="protein sequence ID" value="AUC20640.1"/>
    <property type="molecule type" value="Genomic_DNA"/>
</dbReference>
<keyword evidence="6" id="KW-1185">Reference proteome</keyword>
<dbReference type="EMBL" id="JAUFQH010000008">
    <property type="protein sequence ID" value="MDN3620044.1"/>
    <property type="molecule type" value="Genomic_DNA"/>
</dbReference>
<reference evidence="4 6" key="2">
    <citation type="submission" date="2017-02" db="EMBL/GenBank/DDBJ databases">
        <title>Trade-off between light-utilization and light-protection in marine flavobacteria.</title>
        <authorList>
            <person name="Kumagai Y."/>
            <person name="Yoshizawa S."/>
            <person name="Kogure K."/>
            <person name="Iwasaki W."/>
        </authorList>
    </citation>
    <scope>NUCLEOTIDE SEQUENCE [LARGE SCALE GENOMIC DNA]</scope>
    <source>
        <strain evidence="4 6">KCTC 23670</strain>
    </source>
</reference>
<evidence type="ECO:0000256" key="2">
    <source>
        <dbReference type="SAM" id="SignalP"/>
    </source>
</evidence>
<dbReference type="Pfam" id="PF18962">
    <property type="entry name" value="Por_Secre_tail"/>
    <property type="match status" value="1"/>
</dbReference>
<dbReference type="RefSeq" id="WP_208889934.1">
    <property type="nucleotide sequence ID" value="NZ_CP019336.1"/>
</dbReference>
<evidence type="ECO:0000259" key="3">
    <source>
        <dbReference type="Pfam" id="PF18962"/>
    </source>
</evidence>
<protein>
    <submittedName>
        <fullName evidence="5">T9SS type A sorting domain-containing protein</fullName>
    </submittedName>
</protein>
<evidence type="ECO:0000313" key="7">
    <source>
        <dbReference type="Proteomes" id="UP001228636"/>
    </source>
</evidence>
<sequence>MKKNYFTLLIAIFLVGFTNAQTTIFDSTFDEASYDAEDVNTNLNNHADWTAGHFGNANSWRANGDSDLIQVGANFSYSSLTSTTSAITGVDGDVITVKTIVQLGNNPQIFATTGSLNNLILLGLLPDNTPENSNENKEAGQKREGVLIQADPADGGKLRLTNAGSSGPFTGAEISQADKAAYEVIVEYTIGASADESSKTVRITNVSSGESSVSSKSNKLRGEIYTAITGAGAYYFNWALNFYQKEDSTINAIYVNSLTITKNDAVLSTPTFNNFEFSMSPNPANNLLNINSKETLNKVEIFNLLGKKVLSTTKTKSIDVSSLTKSVYLVKISSDKGISTKKLVKN</sequence>
<evidence type="ECO:0000313" key="5">
    <source>
        <dbReference type="EMBL" id="MDN3620044.1"/>
    </source>
</evidence>
<dbReference type="AlphaFoldDB" id="A0AAJ1QXB4"/>